<dbReference type="Proteomes" id="UP000006890">
    <property type="component" value="Chromosome"/>
</dbReference>
<dbReference type="EMBL" id="CP002219">
    <property type="protein sequence ID" value="ADQ06057.1"/>
    <property type="molecule type" value="Genomic_DNA"/>
</dbReference>
<feature type="signal peptide" evidence="2">
    <location>
        <begin position="1"/>
        <end position="26"/>
    </location>
</feature>
<evidence type="ECO:0008006" key="5">
    <source>
        <dbReference type="Google" id="ProtNLM"/>
    </source>
</evidence>
<dbReference type="RefSeq" id="WP_013402266.1">
    <property type="nucleotide sequence ID" value="NC_014652.1"/>
</dbReference>
<feature type="transmembrane region" description="Helical" evidence="1">
    <location>
        <begin position="50"/>
        <end position="68"/>
    </location>
</feature>
<name>E4QBF5_CALH1</name>
<reference evidence="3 4" key="2">
    <citation type="journal article" date="2011" name="J. Bacteriol.">
        <title>Complete genome sequences for the anaerobic, extremely thermophilic plant biomass-degrading bacteria Caldicellulosiruptor hydrothermalis, Caldicellulosiruptor kristjanssonii, Caldicellulosiruptor kronotskyensis, Caldicellulosiruptor owensenis, and Caldicellulosiruptor lactoaceticus.</title>
        <authorList>
            <person name="Blumer-Schuette S.E."/>
            <person name="Ozdemir I."/>
            <person name="Mistry D."/>
            <person name="Lucas S."/>
            <person name="Lapidus A."/>
            <person name="Cheng J.F."/>
            <person name="Goodwin L.A."/>
            <person name="Pitluck S."/>
            <person name="Land M.L."/>
            <person name="Hauser L.J."/>
            <person name="Woyke T."/>
            <person name="Mikhailova N."/>
            <person name="Pati A."/>
            <person name="Kyrpides N.C."/>
            <person name="Ivanova N."/>
            <person name="Detter J.C."/>
            <person name="Walston-Davenport K."/>
            <person name="Han S."/>
            <person name="Adams M.W."/>
            <person name="Kelly R.M."/>
        </authorList>
    </citation>
    <scope>NUCLEOTIDE SEQUENCE [LARGE SCALE GENOMIC DNA]</scope>
    <source>
        <strain evidence="4">DSM 18901 / VKM B-2411 / 108</strain>
    </source>
</reference>
<proteinExistence type="predicted"/>
<accession>E4QBF5</accession>
<dbReference type="KEGG" id="chd:Calhy_0309"/>
<dbReference type="InterPro" id="IPR043993">
    <property type="entry name" value="T4SS_pilin"/>
</dbReference>
<keyword evidence="1" id="KW-0472">Membrane</keyword>
<dbReference type="HOGENOM" id="CLU_2116471_0_0_9"/>
<feature type="transmembrane region" description="Helical" evidence="1">
    <location>
        <begin position="89"/>
        <end position="110"/>
    </location>
</feature>
<evidence type="ECO:0000256" key="2">
    <source>
        <dbReference type="SAM" id="SignalP"/>
    </source>
</evidence>
<dbReference type="OrthoDB" id="9880025at2"/>
<keyword evidence="1" id="KW-0812">Transmembrane</keyword>
<sequence length="114" mass="12167">MNKIKKVWASVSTALAFAMLQLTAFATADFSGIVEQKDTKAVVQDIVTKVKTPIQIIAVGAAVILFMVRSALLAATQDEHKQAQIKKSFGIMIIGLIGVFFAASIVGFIVNAVK</sequence>
<evidence type="ECO:0000313" key="3">
    <source>
        <dbReference type="EMBL" id="ADQ06057.1"/>
    </source>
</evidence>
<dbReference type="AlphaFoldDB" id="E4QBF5"/>
<protein>
    <recommendedName>
        <fullName evidence="5">Conjugal transfer protein TrbC</fullName>
    </recommendedName>
</protein>
<feature type="chain" id="PRO_5003187728" description="Conjugal transfer protein TrbC" evidence="2">
    <location>
        <begin position="27"/>
        <end position="114"/>
    </location>
</feature>
<dbReference type="Pfam" id="PF18895">
    <property type="entry name" value="T4SS_pilin"/>
    <property type="match status" value="1"/>
</dbReference>
<evidence type="ECO:0000256" key="1">
    <source>
        <dbReference type="SAM" id="Phobius"/>
    </source>
</evidence>
<keyword evidence="4" id="KW-1185">Reference proteome</keyword>
<reference key="1">
    <citation type="submission" date="2010-09" db="EMBL/GenBank/DDBJ databases">
        <title>Complete sequence of Caldicellulosiruptor hydrothermalis 108.</title>
        <authorList>
            <consortium name="US DOE Joint Genome Institute"/>
            <person name="Lucas S."/>
            <person name="Copeland A."/>
            <person name="Lapidus A."/>
            <person name="Cheng J.-F."/>
            <person name="Bruce D."/>
            <person name="Goodwin L."/>
            <person name="Pitluck S."/>
            <person name="Davenport K."/>
            <person name="Detter J.C."/>
            <person name="Han C."/>
            <person name="Tapia R."/>
            <person name="Land M."/>
            <person name="Hauser L."/>
            <person name="Chang Y.-J."/>
            <person name="Jeffries C."/>
            <person name="Kyrpides N."/>
            <person name="Ivanova N."/>
            <person name="Mikhailova N."/>
            <person name="Blumer-Schuette S.E."/>
            <person name="Kelly R.M."/>
            <person name="Woyke T."/>
        </authorList>
    </citation>
    <scope>NUCLEOTIDE SEQUENCE</scope>
    <source>
        <strain>108</strain>
    </source>
</reference>
<evidence type="ECO:0000313" key="4">
    <source>
        <dbReference type="Proteomes" id="UP000006890"/>
    </source>
</evidence>
<gene>
    <name evidence="3" type="ordered locus">Calhy_0309</name>
</gene>
<keyword evidence="2" id="KW-0732">Signal</keyword>
<keyword evidence="1" id="KW-1133">Transmembrane helix</keyword>
<dbReference type="STRING" id="632292.Calhy_0309"/>
<organism evidence="3 4">
    <name type="scientific">Caldicellulosiruptor hydrothermalis (strain DSM 18901 / VKM B-2411 / 108)</name>
    <dbReference type="NCBI Taxonomy" id="632292"/>
    <lineage>
        <taxon>Bacteria</taxon>
        <taxon>Bacillati</taxon>
        <taxon>Bacillota</taxon>
        <taxon>Bacillota incertae sedis</taxon>
        <taxon>Caldicellulosiruptorales</taxon>
        <taxon>Caldicellulosiruptoraceae</taxon>
        <taxon>Caldicellulosiruptor</taxon>
    </lineage>
</organism>